<comment type="caution">
    <text evidence="1">The sequence shown here is derived from an EMBL/GenBank/DDBJ whole genome shotgun (WGS) entry which is preliminary data.</text>
</comment>
<gene>
    <name evidence="1" type="ORF">C683_1026</name>
</gene>
<dbReference type="STRING" id="1234409.C683_1026"/>
<reference evidence="1 2" key="1">
    <citation type="journal article" date="2013" name="Genome Announc.">
        <title>Draft Genome Sequence of Catellicoccus marimammalium, a Novel Species Commonly Found in Gull Feces.</title>
        <authorList>
            <person name="Weigand M.R."/>
            <person name="Ryu H."/>
            <person name="Bozcek L."/>
            <person name="Konstantinidis K.T."/>
            <person name="Santo Domingo J.W."/>
        </authorList>
    </citation>
    <scope>NUCLEOTIDE SEQUENCE [LARGE SCALE GENOMIC DNA]</scope>
    <source>
        <strain evidence="1 2">M35/04/3</strain>
    </source>
</reference>
<dbReference type="Proteomes" id="UP000016057">
    <property type="component" value="Unassembled WGS sequence"/>
</dbReference>
<dbReference type="AlphaFoldDB" id="K8Z866"/>
<name>K8Z866_9ENTE</name>
<protein>
    <submittedName>
        <fullName evidence="1">Uncharacterized protein</fullName>
    </submittedName>
</protein>
<organism evidence="1 2">
    <name type="scientific">Catellicoccus marimammalium M35/04/3</name>
    <dbReference type="NCBI Taxonomy" id="1234409"/>
    <lineage>
        <taxon>Bacteria</taxon>
        <taxon>Bacillati</taxon>
        <taxon>Bacillota</taxon>
        <taxon>Bacilli</taxon>
        <taxon>Lactobacillales</taxon>
        <taxon>Enterococcaceae</taxon>
        <taxon>Catellicoccus</taxon>
    </lineage>
</organism>
<proteinExistence type="predicted"/>
<dbReference type="EMBL" id="AMYT01000021">
    <property type="protein sequence ID" value="EKU27030.1"/>
    <property type="molecule type" value="Genomic_DNA"/>
</dbReference>
<evidence type="ECO:0000313" key="1">
    <source>
        <dbReference type="EMBL" id="EKU27030.1"/>
    </source>
</evidence>
<sequence length="92" mass="10360">MTKKINVDLLMEDICDTVTAYEDVAGIILSAQVDMEGKVDRVGMFLTFDTVEQASLYGEFEVFDFDLEGVQVLYDKVVMAYAHLDVNLLVQN</sequence>
<keyword evidence="2" id="KW-1185">Reference proteome</keyword>
<accession>K8Z866</accession>
<evidence type="ECO:0000313" key="2">
    <source>
        <dbReference type="Proteomes" id="UP000016057"/>
    </source>
</evidence>
<dbReference type="RefSeq" id="WP_009491639.1">
    <property type="nucleotide sequence ID" value="NZ_AMYT01000021.1"/>
</dbReference>